<dbReference type="PRINTS" id="PR00381">
    <property type="entry name" value="KINESINLIGHT"/>
</dbReference>
<evidence type="ECO:0000256" key="4">
    <source>
        <dbReference type="ARBA" id="ARBA00022701"/>
    </source>
</evidence>
<keyword evidence="3" id="KW-0963">Cytoplasm</keyword>
<evidence type="ECO:0000256" key="10">
    <source>
        <dbReference type="SAM" id="MobiDB-lite"/>
    </source>
</evidence>
<evidence type="ECO:0000256" key="3">
    <source>
        <dbReference type="ARBA" id="ARBA00022490"/>
    </source>
</evidence>
<keyword evidence="8" id="KW-0505">Motor protein</keyword>
<dbReference type="InterPro" id="IPR027417">
    <property type="entry name" value="P-loop_NTPase"/>
</dbReference>
<dbReference type="Pfam" id="PF13374">
    <property type="entry name" value="TPR_10"/>
    <property type="match status" value="2"/>
</dbReference>
<evidence type="ECO:0000256" key="5">
    <source>
        <dbReference type="ARBA" id="ARBA00022737"/>
    </source>
</evidence>
<gene>
    <name evidence="11" type="ORF">Aco04nite_94960</name>
</gene>
<dbReference type="Proteomes" id="UP000680865">
    <property type="component" value="Unassembled WGS sequence"/>
</dbReference>
<evidence type="ECO:0000313" key="12">
    <source>
        <dbReference type="Proteomes" id="UP000680865"/>
    </source>
</evidence>
<comment type="caution">
    <text evidence="11">The sequence shown here is derived from an EMBL/GenBank/DDBJ whole genome shotgun (WGS) entry which is preliminary data.</text>
</comment>
<dbReference type="AlphaFoldDB" id="A0A919T336"/>
<reference evidence="11" key="1">
    <citation type="submission" date="2021-03" db="EMBL/GenBank/DDBJ databases">
        <title>Whole genome shotgun sequence of Actinoplanes consettensis NBRC 14913.</title>
        <authorList>
            <person name="Komaki H."/>
            <person name="Tamura T."/>
        </authorList>
    </citation>
    <scope>NUCLEOTIDE SEQUENCE</scope>
    <source>
        <strain evidence="11">NBRC 14913</strain>
    </source>
</reference>
<dbReference type="Gene3D" id="1.25.40.10">
    <property type="entry name" value="Tetratricopeptide repeat domain"/>
    <property type="match status" value="2"/>
</dbReference>
<keyword evidence="4" id="KW-0493">Microtubule</keyword>
<dbReference type="SMART" id="SM00028">
    <property type="entry name" value="TPR"/>
    <property type="match status" value="6"/>
</dbReference>
<evidence type="ECO:0000256" key="7">
    <source>
        <dbReference type="ARBA" id="ARBA00023054"/>
    </source>
</evidence>
<keyword evidence="5" id="KW-0677">Repeat</keyword>
<dbReference type="InterPro" id="IPR019734">
    <property type="entry name" value="TPR_rpt"/>
</dbReference>
<evidence type="ECO:0000256" key="9">
    <source>
        <dbReference type="ARBA" id="ARBA00023212"/>
    </source>
</evidence>
<evidence type="ECO:0000256" key="1">
    <source>
        <dbReference type="ARBA" id="ARBA00004245"/>
    </source>
</evidence>
<dbReference type="RefSeq" id="WP_213003739.1">
    <property type="nucleotide sequence ID" value="NZ_BAAATW010000002.1"/>
</dbReference>
<evidence type="ECO:0000256" key="2">
    <source>
        <dbReference type="ARBA" id="ARBA00009622"/>
    </source>
</evidence>
<comment type="subcellular location">
    <subcellularLocation>
        <location evidence="1">Cytoplasm</location>
        <location evidence="1">Cytoskeleton</location>
    </subcellularLocation>
</comment>
<evidence type="ECO:0008006" key="13">
    <source>
        <dbReference type="Google" id="ProtNLM"/>
    </source>
</evidence>
<keyword evidence="12" id="KW-1185">Reference proteome</keyword>
<sequence length="704" mass="75173">MTDPAPGARSISIAANSGIANTGDNPRFVQLDPGSLPPPQHVPPDGFWNVPRRPSRVFVGREHAMDEVAATLVNDVNDVIGVVVVGLGGVGKTEIGLHHARTHRSRYAGVWWIAADSPANLTTGLAGLAHRLMPATSVLPDEQAEAWATGWLRHHSGWLLVLDNVEDPHDIASLLSGIGGGHVLITTRRDIDWDGHGLTPIRLGTLTRADAVRMVHERTGQDDPAAAAGIGDHLGCLPLALEQAAAFINHHHITLADYQQRLRDRAGGLLAAVAPGQDAPRAVTRVWEITLEALTAGNPAAVAILRVLAWLAPDDVPRDLITALVDDDRTAADIALGLLASYSMITLDAGTVSVHRLVQTVLRLTPPAGEVSLQALYLLADAVPGGPVDDPTGWPRWRDLLPHVTVLAHHLRDTIDIDLGRMLNRAAHYEMTQGLYQPAEGHYTQAFLIADEVLGHDHPDVGTALGNLAGSYSALGRHAEALPLAQRALDIAEKVFEPMHPAVATCLGNLAGSYCDVGLPGEAVPLFRRALAITETILGPDDPAVARCLGNLAVSYRDLGKLDEAVPLERRALTIAEAVLGPGHPEIATRLGNLGVSYRQLDRPGRAVPLFERALAIAEDVFGPEHPAVVTCLGNLAGCYSDLDRHRDAMVLCRRAVRIAGTIYPPGHPITLSFYEFLEELEKEARPGSAGPGHDQGQLDRDGV</sequence>
<feature type="region of interest" description="Disordered" evidence="10">
    <location>
        <begin position="684"/>
        <end position="704"/>
    </location>
</feature>
<keyword evidence="7" id="KW-0175">Coiled coil</keyword>
<keyword evidence="6" id="KW-0802">TPR repeat</keyword>
<dbReference type="Gene3D" id="3.40.50.300">
    <property type="entry name" value="P-loop containing nucleotide triphosphate hydrolases"/>
    <property type="match status" value="1"/>
</dbReference>
<evidence type="ECO:0000256" key="6">
    <source>
        <dbReference type="ARBA" id="ARBA00022803"/>
    </source>
</evidence>
<dbReference type="InterPro" id="IPR002151">
    <property type="entry name" value="Kinesin_light"/>
</dbReference>
<dbReference type="GO" id="GO:0005871">
    <property type="term" value="C:kinesin complex"/>
    <property type="evidence" value="ECO:0007669"/>
    <property type="project" value="InterPro"/>
</dbReference>
<dbReference type="GO" id="GO:0007018">
    <property type="term" value="P:microtubule-based movement"/>
    <property type="evidence" value="ECO:0007669"/>
    <property type="project" value="TreeGrafter"/>
</dbReference>
<dbReference type="EMBL" id="BOQP01000079">
    <property type="protein sequence ID" value="GIM85183.1"/>
    <property type="molecule type" value="Genomic_DNA"/>
</dbReference>
<dbReference type="GO" id="GO:0005874">
    <property type="term" value="C:microtubule"/>
    <property type="evidence" value="ECO:0007669"/>
    <property type="project" value="UniProtKB-KW"/>
</dbReference>
<accession>A0A919T336</accession>
<name>A0A919T336_9ACTN</name>
<comment type="similarity">
    <text evidence="2">Belongs to the kinesin light chain family.</text>
</comment>
<dbReference type="PANTHER" id="PTHR45783:SF3">
    <property type="entry name" value="KINESIN LIGHT CHAIN"/>
    <property type="match status" value="1"/>
</dbReference>
<dbReference type="PANTHER" id="PTHR45783">
    <property type="entry name" value="KINESIN LIGHT CHAIN"/>
    <property type="match status" value="1"/>
</dbReference>
<dbReference type="SUPFAM" id="SSF52540">
    <property type="entry name" value="P-loop containing nucleoside triphosphate hydrolases"/>
    <property type="match status" value="1"/>
</dbReference>
<dbReference type="GO" id="GO:0019894">
    <property type="term" value="F:kinesin binding"/>
    <property type="evidence" value="ECO:0007669"/>
    <property type="project" value="TreeGrafter"/>
</dbReference>
<proteinExistence type="inferred from homology"/>
<dbReference type="SUPFAM" id="SSF48452">
    <property type="entry name" value="TPR-like"/>
    <property type="match status" value="2"/>
</dbReference>
<evidence type="ECO:0000256" key="8">
    <source>
        <dbReference type="ARBA" id="ARBA00023175"/>
    </source>
</evidence>
<dbReference type="GO" id="GO:0005737">
    <property type="term" value="C:cytoplasm"/>
    <property type="evidence" value="ECO:0007669"/>
    <property type="project" value="TreeGrafter"/>
</dbReference>
<evidence type="ECO:0000313" key="11">
    <source>
        <dbReference type="EMBL" id="GIM85183.1"/>
    </source>
</evidence>
<dbReference type="InterPro" id="IPR011990">
    <property type="entry name" value="TPR-like_helical_dom_sf"/>
</dbReference>
<dbReference type="Pfam" id="PF13424">
    <property type="entry name" value="TPR_12"/>
    <property type="match status" value="2"/>
</dbReference>
<organism evidence="11 12">
    <name type="scientific">Winogradskya consettensis</name>
    <dbReference type="NCBI Taxonomy" id="113560"/>
    <lineage>
        <taxon>Bacteria</taxon>
        <taxon>Bacillati</taxon>
        <taxon>Actinomycetota</taxon>
        <taxon>Actinomycetes</taxon>
        <taxon>Micromonosporales</taxon>
        <taxon>Micromonosporaceae</taxon>
        <taxon>Winogradskya</taxon>
    </lineage>
</organism>
<keyword evidence="9" id="KW-0206">Cytoskeleton</keyword>
<protein>
    <recommendedName>
        <fullName evidence="13">Tetratricopeptide repeat protein</fullName>
    </recommendedName>
</protein>